<organism evidence="3 4">
    <name type="scientific">Vibrio amylolyticus</name>
    <dbReference type="NCBI Taxonomy" id="2847292"/>
    <lineage>
        <taxon>Bacteria</taxon>
        <taxon>Pseudomonadati</taxon>
        <taxon>Pseudomonadota</taxon>
        <taxon>Gammaproteobacteria</taxon>
        <taxon>Vibrionales</taxon>
        <taxon>Vibrionaceae</taxon>
        <taxon>Vibrio</taxon>
    </lineage>
</organism>
<proteinExistence type="predicted"/>
<dbReference type="Pfam" id="PF03781">
    <property type="entry name" value="FGE-sulfatase"/>
    <property type="match status" value="1"/>
</dbReference>
<evidence type="ECO:0000256" key="1">
    <source>
        <dbReference type="SAM" id="SignalP"/>
    </source>
</evidence>
<evidence type="ECO:0000313" key="3">
    <source>
        <dbReference type="EMBL" id="MCK6265869.1"/>
    </source>
</evidence>
<dbReference type="SUPFAM" id="SSF56436">
    <property type="entry name" value="C-type lectin-like"/>
    <property type="match status" value="1"/>
</dbReference>
<keyword evidence="1" id="KW-0732">Signal</keyword>
<keyword evidence="4" id="KW-1185">Reference proteome</keyword>
<dbReference type="InterPro" id="IPR005532">
    <property type="entry name" value="SUMF_dom"/>
</dbReference>
<protein>
    <submittedName>
        <fullName evidence="3">Formylglycine-generating enzyme family protein</fullName>
    </submittedName>
</protein>
<dbReference type="AlphaFoldDB" id="A0A9X1XUK0"/>
<dbReference type="InterPro" id="IPR051043">
    <property type="entry name" value="Sulfatase_Mod_Factor_Kinase"/>
</dbReference>
<gene>
    <name evidence="3" type="ORF">KP803_21655</name>
</gene>
<dbReference type="Gene3D" id="3.90.1580.10">
    <property type="entry name" value="paralog of FGE (formylglycine-generating enzyme)"/>
    <property type="match status" value="1"/>
</dbReference>
<feature type="domain" description="Sulfatase-modifying factor enzyme-like" evidence="2">
    <location>
        <begin position="68"/>
        <end position="326"/>
    </location>
</feature>
<dbReference type="GO" id="GO:0120147">
    <property type="term" value="F:formylglycine-generating oxidase activity"/>
    <property type="evidence" value="ECO:0007669"/>
    <property type="project" value="TreeGrafter"/>
</dbReference>
<dbReference type="PANTHER" id="PTHR23150:SF19">
    <property type="entry name" value="FORMYLGLYCINE-GENERATING ENZYME"/>
    <property type="match status" value="1"/>
</dbReference>
<feature type="chain" id="PRO_5040740646" evidence="1">
    <location>
        <begin position="24"/>
        <end position="350"/>
    </location>
</feature>
<dbReference type="PANTHER" id="PTHR23150">
    <property type="entry name" value="SULFATASE MODIFYING FACTOR 1, 2"/>
    <property type="match status" value="1"/>
</dbReference>
<name>A0A9X1XUK0_9VIBR</name>
<dbReference type="RefSeq" id="WP_248010934.1">
    <property type="nucleotide sequence ID" value="NZ_JAJHVV010000024.1"/>
</dbReference>
<reference evidence="3" key="1">
    <citation type="submission" date="2021-11" db="EMBL/GenBank/DDBJ databases">
        <title>Vibrio ZSDE26 sp. nov. and Vibrio ZSDZ34 sp. nov., isolated from coastal seawater in Qingdao.</title>
        <authorList>
            <person name="Zhang P."/>
        </authorList>
    </citation>
    <scope>NUCLEOTIDE SEQUENCE</scope>
    <source>
        <strain evidence="3">ZSDE26</strain>
    </source>
</reference>
<dbReference type="PROSITE" id="PS51257">
    <property type="entry name" value="PROKAR_LIPOPROTEIN"/>
    <property type="match status" value="1"/>
</dbReference>
<dbReference type="InterPro" id="IPR042095">
    <property type="entry name" value="SUMF_sf"/>
</dbReference>
<sequence length="350" mass="39564">MKNRWLVVIVLAPAIGACSDANWANKLSSDSVSQEQIETISNNIEKLYPDANDELKYKAADVAVRAIENLVFVEGGSFEMGDFGAPCEIPSGTVHRMDWSPDAECLSSPTSVETGAANLHKVTLDSYSISAYLTSFIDMEWMRKINNLPVAADKYHDSELIESGRISRSSSDYKHLLDVRSDQVARAKEWQEAKDYCLWIGDITGLSFDLPTETQWEYAARSRGKNYYFSTNNGYLQLSEGQYFDPKSGYYISYEEDEVNARNFGERTFIGQYPPNPLGIYGMTNQTSEWINDWYSPDYYSNSPEHNPQGPKTGTKKVMRDGAGTTMTFSRLYAKPILDQYFIVSYRCAL</sequence>
<dbReference type="Proteomes" id="UP001139559">
    <property type="component" value="Unassembled WGS sequence"/>
</dbReference>
<evidence type="ECO:0000259" key="2">
    <source>
        <dbReference type="Pfam" id="PF03781"/>
    </source>
</evidence>
<dbReference type="EMBL" id="JAJHVV010000024">
    <property type="protein sequence ID" value="MCK6265869.1"/>
    <property type="molecule type" value="Genomic_DNA"/>
</dbReference>
<dbReference type="InterPro" id="IPR016187">
    <property type="entry name" value="CTDL_fold"/>
</dbReference>
<feature type="signal peptide" evidence="1">
    <location>
        <begin position="1"/>
        <end position="23"/>
    </location>
</feature>
<accession>A0A9X1XUK0</accession>
<evidence type="ECO:0000313" key="4">
    <source>
        <dbReference type="Proteomes" id="UP001139559"/>
    </source>
</evidence>
<comment type="caution">
    <text evidence="3">The sequence shown here is derived from an EMBL/GenBank/DDBJ whole genome shotgun (WGS) entry which is preliminary data.</text>
</comment>